<dbReference type="GO" id="GO:0016740">
    <property type="term" value="F:transferase activity"/>
    <property type="evidence" value="ECO:0007669"/>
    <property type="project" value="UniProtKB-KW"/>
</dbReference>
<evidence type="ECO:0000256" key="6">
    <source>
        <dbReference type="ARBA" id="ARBA00022723"/>
    </source>
</evidence>
<evidence type="ECO:0000256" key="10">
    <source>
        <dbReference type="ARBA" id="ARBA00048540"/>
    </source>
</evidence>
<reference evidence="11" key="1">
    <citation type="submission" date="2020-05" db="EMBL/GenBank/DDBJ databases">
        <authorList>
            <person name="Chiriac C."/>
            <person name="Salcher M."/>
            <person name="Ghai R."/>
            <person name="Kavagutti S V."/>
        </authorList>
    </citation>
    <scope>NUCLEOTIDE SEQUENCE</scope>
</reference>
<comment type="catalytic activity">
    <reaction evidence="10">
        <text>L-threonyl-[protein] + FAD = FMN-L-threonyl-[protein] + AMP + H(+)</text>
        <dbReference type="Rhea" id="RHEA:36847"/>
        <dbReference type="Rhea" id="RHEA-COMP:11060"/>
        <dbReference type="Rhea" id="RHEA-COMP:11061"/>
        <dbReference type="ChEBI" id="CHEBI:15378"/>
        <dbReference type="ChEBI" id="CHEBI:30013"/>
        <dbReference type="ChEBI" id="CHEBI:57692"/>
        <dbReference type="ChEBI" id="CHEBI:74257"/>
        <dbReference type="ChEBI" id="CHEBI:456215"/>
        <dbReference type="EC" id="2.7.1.180"/>
    </reaction>
</comment>
<evidence type="ECO:0000256" key="3">
    <source>
        <dbReference type="ARBA" id="ARBA00016337"/>
    </source>
</evidence>
<keyword evidence="5" id="KW-0808">Transferase</keyword>
<evidence type="ECO:0000313" key="11">
    <source>
        <dbReference type="EMBL" id="CAB4345858.1"/>
    </source>
</evidence>
<gene>
    <name evidence="11" type="ORF">UFOPK3522_01185</name>
</gene>
<dbReference type="GO" id="GO:0046872">
    <property type="term" value="F:metal ion binding"/>
    <property type="evidence" value="ECO:0007669"/>
    <property type="project" value="UniProtKB-KW"/>
</dbReference>
<evidence type="ECO:0000256" key="1">
    <source>
        <dbReference type="ARBA" id="ARBA00001946"/>
    </source>
</evidence>
<dbReference type="InterPro" id="IPR024932">
    <property type="entry name" value="ApbE"/>
</dbReference>
<evidence type="ECO:0000256" key="2">
    <source>
        <dbReference type="ARBA" id="ARBA00011955"/>
    </source>
</evidence>
<evidence type="ECO:0000256" key="8">
    <source>
        <dbReference type="ARBA" id="ARBA00022842"/>
    </source>
</evidence>
<dbReference type="PANTHER" id="PTHR30040">
    <property type="entry name" value="THIAMINE BIOSYNTHESIS LIPOPROTEIN APBE"/>
    <property type="match status" value="1"/>
</dbReference>
<dbReference type="EMBL" id="CAESAO010000113">
    <property type="protein sequence ID" value="CAB4345858.1"/>
    <property type="molecule type" value="Genomic_DNA"/>
</dbReference>
<evidence type="ECO:0000256" key="9">
    <source>
        <dbReference type="ARBA" id="ARBA00031306"/>
    </source>
</evidence>
<organism evidence="11">
    <name type="scientific">freshwater metagenome</name>
    <dbReference type="NCBI Taxonomy" id="449393"/>
    <lineage>
        <taxon>unclassified sequences</taxon>
        <taxon>metagenomes</taxon>
        <taxon>ecological metagenomes</taxon>
    </lineage>
</organism>
<dbReference type="Pfam" id="PF02424">
    <property type="entry name" value="ApbE"/>
    <property type="match status" value="1"/>
</dbReference>
<comment type="cofactor">
    <cofactor evidence="1">
        <name>Mg(2+)</name>
        <dbReference type="ChEBI" id="CHEBI:18420"/>
    </cofactor>
</comment>
<dbReference type="InterPro" id="IPR003374">
    <property type="entry name" value="ApbE-like_sf"/>
</dbReference>
<keyword evidence="8" id="KW-0460">Magnesium</keyword>
<evidence type="ECO:0000256" key="4">
    <source>
        <dbReference type="ARBA" id="ARBA00022630"/>
    </source>
</evidence>
<accession>A0A6J5ZWF2</accession>
<keyword evidence="6" id="KW-0479">Metal-binding</keyword>
<dbReference type="EC" id="2.7.1.180" evidence="2"/>
<evidence type="ECO:0000256" key="5">
    <source>
        <dbReference type="ARBA" id="ARBA00022679"/>
    </source>
</evidence>
<evidence type="ECO:0000256" key="7">
    <source>
        <dbReference type="ARBA" id="ARBA00022827"/>
    </source>
</evidence>
<name>A0A6J5ZWF2_9ZZZZ</name>
<dbReference type="SUPFAM" id="SSF143631">
    <property type="entry name" value="ApbE-like"/>
    <property type="match status" value="1"/>
</dbReference>
<dbReference type="PANTHER" id="PTHR30040:SF2">
    <property type="entry name" value="FAD:PROTEIN FMN TRANSFERASE"/>
    <property type="match status" value="1"/>
</dbReference>
<protein>
    <recommendedName>
        <fullName evidence="3">FAD:protein FMN transferase</fullName>
        <ecNumber evidence="2">2.7.1.180</ecNumber>
    </recommendedName>
    <alternativeName>
        <fullName evidence="9">Flavin transferase</fullName>
    </alternativeName>
</protein>
<proteinExistence type="predicted"/>
<dbReference type="Gene3D" id="3.10.520.10">
    <property type="entry name" value="ApbE-like domains"/>
    <property type="match status" value="1"/>
</dbReference>
<keyword evidence="7" id="KW-0274">FAD</keyword>
<sequence length="335" mass="35090">MTSAPSSDVVDRAFELMGTHIRILVGEPSSPDSGSPEDAADRVEAFLNVYNETMSRFRPDSELSKLNADQREEVPASPLMRSAISAALAAANQSDGLVDPTLLGELEDAGYREHWTSEHRVELREALAAYRSTPEPAEPASASRWREISVDDEAGLIRRPRGVRIDTGGTGKGHAADLASELLSGFETWAVDCGGDVRIGGNSGVERAVEVLGAFDDGQIETITVRGGAVATSGLNSRIWVDESGNSAHHLINPATGRSAFTGLVAATAVAPTAVEAETLAKLALLKGPEAAAQVLARFGGITVAADGTVERIGSLNAAPRVRLTMPSPNSTKGN</sequence>
<dbReference type="AlphaFoldDB" id="A0A6J5ZWF2"/>
<keyword evidence="4" id="KW-0285">Flavoprotein</keyword>